<dbReference type="CDD" id="cd02513">
    <property type="entry name" value="CMP-NeuAc_Synthase"/>
    <property type="match status" value="1"/>
</dbReference>
<protein>
    <submittedName>
        <fullName evidence="1">Pseudaminic acid cytidylyltransferase</fullName>
        <ecNumber evidence="1">2.7.7.81</ecNumber>
    </submittedName>
</protein>
<dbReference type="PANTHER" id="PTHR21485">
    <property type="entry name" value="HAD SUPERFAMILY MEMBERS CMAS AND KDSC"/>
    <property type="match status" value="1"/>
</dbReference>
<reference evidence="1 2" key="1">
    <citation type="submission" date="2020-10" db="EMBL/GenBank/DDBJ databases">
        <title>The genome sequence of Chitinilyticum litopenaei 4Y14.</title>
        <authorList>
            <person name="Liu Y."/>
        </authorList>
    </citation>
    <scope>NUCLEOTIDE SEQUENCE [LARGE SCALE GENOMIC DNA]</scope>
    <source>
        <strain evidence="1 2">4Y14</strain>
    </source>
</reference>
<dbReference type="Proteomes" id="UP000604481">
    <property type="component" value="Unassembled WGS sequence"/>
</dbReference>
<dbReference type="InterPro" id="IPR029044">
    <property type="entry name" value="Nucleotide-diphossugar_trans"/>
</dbReference>
<gene>
    <name evidence="1" type="primary">pseF</name>
    <name evidence="1" type="ORF">INR99_05575</name>
</gene>
<dbReference type="AlphaFoldDB" id="A0A8J7K174"/>
<dbReference type="RefSeq" id="WP_194115337.1">
    <property type="nucleotide sequence ID" value="NZ_JADFUA010000002.1"/>
</dbReference>
<dbReference type="Gene3D" id="3.90.550.10">
    <property type="entry name" value="Spore Coat Polysaccharide Biosynthesis Protein SpsA, Chain A"/>
    <property type="match status" value="1"/>
</dbReference>
<dbReference type="InterPro" id="IPR003329">
    <property type="entry name" value="Cytidylyl_trans"/>
</dbReference>
<name>A0A8J7K174_9NEIS</name>
<dbReference type="InterPro" id="IPR050793">
    <property type="entry name" value="CMP-NeuNAc_synthase"/>
</dbReference>
<sequence length="236" mass="26484">MSGCIAIIPARGGSKRIPRKNIRLFHGQPMIAYSIRAALDSGLFDRVVVSTDDAEIAAVARECGAEIPFVRPDDLSDDYATSMSVVQHAIRALQEQGAQMEFTCCIYATAPFVRPSFLAEGLARLQANPNASYAFSVTRFPFPVQRGIRINRMGRVEALQPEYRFTRSQDLEEAYHDAAQFYWGRTEAWAKDDLLFSELSIPIVLPRYLVQDIDTVEDWKCAELIYTAIAARDNLP</sequence>
<dbReference type="Pfam" id="PF02348">
    <property type="entry name" value="CTP_transf_3"/>
    <property type="match status" value="1"/>
</dbReference>
<dbReference type="EMBL" id="JADFUA010000002">
    <property type="protein sequence ID" value="MBE9608816.1"/>
    <property type="molecule type" value="Genomic_DNA"/>
</dbReference>
<dbReference type="EC" id="2.7.7.81" evidence="1"/>
<keyword evidence="1" id="KW-0808">Transferase</keyword>
<dbReference type="InterPro" id="IPR020039">
    <property type="entry name" value="PseF"/>
</dbReference>
<dbReference type="SUPFAM" id="SSF53448">
    <property type="entry name" value="Nucleotide-diphospho-sugar transferases"/>
    <property type="match status" value="1"/>
</dbReference>
<organism evidence="1 2">
    <name type="scientific">Chitinilyticum piscinae</name>
    <dbReference type="NCBI Taxonomy" id="2866724"/>
    <lineage>
        <taxon>Bacteria</taxon>
        <taxon>Pseudomonadati</taxon>
        <taxon>Pseudomonadota</taxon>
        <taxon>Betaproteobacteria</taxon>
        <taxon>Neisseriales</taxon>
        <taxon>Chitinibacteraceae</taxon>
        <taxon>Chitinilyticum</taxon>
    </lineage>
</organism>
<dbReference type="GO" id="GO:0008781">
    <property type="term" value="F:N-acylneuraminate cytidylyltransferase activity"/>
    <property type="evidence" value="ECO:0007669"/>
    <property type="project" value="TreeGrafter"/>
</dbReference>
<keyword evidence="2" id="KW-1185">Reference proteome</keyword>
<comment type="caution">
    <text evidence="1">The sequence shown here is derived from an EMBL/GenBank/DDBJ whole genome shotgun (WGS) entry which is preliminary data.</text>
</comment>
<proteinExistence type="predicted"/>
<keyword evidence="1" id="KW-0548">Nucleotidyltransferase</keyword>
<accession>A0A8J7K174</accession>
<evidence type="ECO:0000313" key="2">
    <source>
        <dbReference type="Proteomes" id="UP000604481"/>
    </source>
</evidence>
<dbReference type="PANTHER" id="PTHR21485:SF6">
    <property type="entry name" value="N-ACYLNEURAMINATE CYTIDYLYLTRANSFERASE-RELATED"/>
    <property type="match status" value="1"/>
</dbReference>
<dbReference type="NCBIfam" id="TIGR03584">
    <property type="entry name" value="PseF"/>
    <property type="match status" value="1"/>
</dbReference>
<evidence type="ECO:0000313" key="1">
    <source>
        <dbReference type="EMBL" id="MBE9608816.1"/>
    </source>
</evidence>